<evidence type="ECO:0000313" key="12">
    <source>
        <dbReference type="Proteomes" id="UP001485043"/>
    </source>
</evidence>
<protein>
    <submittedName>
        <fullName evidence="11">Uncharacterized protein</fullName>
    </submittedName>
</protein>
<evidence type="ECO:0000256" key="5">
    <source>
        <dbReference type="ARBA" id="ARBA00022837"/>
    </source>
</evidence>
<evidence type="ECO:0000256" key="1">
    <source>
        <dbReference type="ARBA" id="ARBA00022527"/>
    </source>
</evidence>
<evidence type="ECO:0000256" key="3">
    <source>
        <dbReference type="ARBA" id="ARBA00022741"/>
    </source>
</evidence>
<dbReference type="Gene3D" id="1.10.238.10">
    <property type="entry name" value="EF-hand"/>
    <property type="match status" value="2"/>
</dbReference>
<dbReference type="SMART" id="SM00054">
    <property type="entry name" value="EFh"/>
    <property type="match status" value="3"/>
</dbReference>
<dbReference type="AlphaFoldDB" id="A0AAW1TL12"/>
<proteinExistence type="predicted"/>
<reference evidence="11 12" key="1">
    <citation type="journal article" date="2024" name="Nat. Commun.">
        <title>Phylogenomics reveals the evolutionary origins of lichenization in chlorophyte algae.</title>
        <authorList>
            <person name="Puginier C."/>
            <person name="Libourel C."/>
            <person name="Otte J."/>
            <person name="Skaloud P."/>
            <person name="Haon M."/>
            <person name="Grisel S."/>
            <person name="Petersen M."/>
            <person name="Berrin J.G."/>
            <person name="Delaux P.M."/>
            <person name="Dal Grande F."/>
            <person name="Keller J."/>
        </authorList>
    </citation>
    <scope>NUCLEOTIDE SEQUENCE [LARGE SCALE GENOMIC DNA]</scope>
    <source>
        <strain evidence="11 12">SAG 2523</strain>
    </source>
</reference>
<dbReference type="SUPFAM" id="SSF47473">
    <property type="entry name" value="EF-hand"/>
    <property type="match status" value="1"/>
</dbReference>
<keyword evidence="12" id="KW-1185">Reference proteome</keyword>
<gene>
    <name evidence="11" type="ORF">WJX84_003705</name>
</gene>
<dbReference type="EMBL" id="JALJOV010000023">
    <property type="protein sequence ID" value="KAK9868544.1"/>
    <property type="molecule type" value="Genomic_DNA"/>
</dbReference>
<evidence type="ECO:0000256" key="4">
    <source>
        <dbReference type="ARBA" id="ARBA00022777"/>
    </source>
</evidence>
<dbReference type="PROSITE" id="PS50011">
    <property type="entry name" value="PROTEIN_KINASE_DOM"/>
    <property type="match status" value="1"/>
</dbReference>
<keyword evidence="2" id="KW-0808">Transferase</keyword>
<dbReference type="Proteomes" id="UP001485043">
    <property type="component" value="Unassembled WGS sequence"/>
</dbReference>
<feature type="region of interest" description="Disordered" evidence="8">
    <location>
        <begin position="322"/>
        <end position="352"/>
    </location>
</feature>
<dbReference type="GO" id="GO:0005524">
    <property type="term" value="F:ATP binding"/>
    <property type="evidence" value="ECO:0007669"/>
    <property type="project" value="UniProtKB-UniRule"/>
</dbReference>
<dbReference type="InterPro" id="IPR050205">
    <property type="entry name" value="CDPK_Ser/Thr_kinases"/>
</dbReference>
<keyword evidence="5" id="KW-0106">Calcium</keyword>
<dbReference type="InterPro" id="IPR018247">
    <property type="entry name" value="EF_Hand_1_Ca_BS"/>
</dbReference>
<organism evidence="11 12">
    <name type="scientific">Apatococcus fuscideae</name>
    <dbReference type="NCBI Taxonomy" id="2026836"/>
    <lineage>
        <taxon>Eukaryota</taxon>
        <taxon>Viridiplantae</taxon>
        <taxon>Chlorophyta</taxon>
        <taxon>core chlorophytes</taxon>
        <taxon>Trebouxiophyceae</taxon>
        <taxon>Chlorellales</taxon>
        <taxon>Chlorellaceae</taxon>
        <taxon>Apatococcus</taxon>
    </lineage>
</organism>
<evidence type="ECO:0000256" key="8">
    <source>
        <dbReference type="SAM" id="MobiDB-lite"/>
    </source>
</evidence>
<dbReference type="InterPro" id="IPR011992">
    <property type="entry name" value="EF-hand-dom_pair"/>
</dbReference>
<evidence type="ECO:0000313" key="11">
    <source>
        <dbReference type="EMBL" id="KAK9868544.1"/>
    </source>
</evidence>
<dbReference type="GO" id="GO:0005509">
    <property type="term" value="F:calcium ion binding"/>
    <property type="evidence" value="ECO:0007669"/>
    <property type="project" value="InterPro"/>
</dbReference>
<evidence type="ECO:0000259" key="10">
    <source>
        <dbReference type="PROSITE" id="PS50222"/>
    </source>
</evidence>
<dbReference type="InterPro" id="IPR002048">
    <property type="entry name" value="EF_hand_dom"/>
</dbReference>
<dbReference type="CDD" id="cd05117">
    <property type="entry name" value="STKc_CAMK"/>
    <property type="match status" value="1"/>
</dbReference>
<feature type="domain" description="EF-hand" evidence="10">
    <location>
        <begin position="497"/>
        <end position="532"/>
    </location>
</feature>
<dbReference type="Pfam" id="PF13499">
    <property type="entry name" value="EF-hand_7"/>
    <property type="match status" value="1"/>
</dbReference>
<dbReference type="PROSITE" id="PS00107">
    <property type="entry name" value="PROTEIN_KINASE_ATP"/>
    <property type="match status" value="1"/>
</dbReference>
<name>A0AAW1TL12_9CHLO</name>
<dbReference type="Gene3D" id="1.10.510.10">
    <property type="entry name" value="Transferase(Phosphotransferase) domain 1"/>
    <property type="match status" value="1"/>
</dbReference>
<sequence length="543" mass="60871">MGFSCSYGRHQYHHLSSLRASSVPYLSHKADLRHGKFRCGAQAASSTHPPKRLFGFAGGFSSDYDLGKLVGQGGFGTVYSAVHKRTGERRAVKRMLKRRSPDGWLDPLFVRRILHEVDIYNHIGHSLNTAYLYRVYEDQDHVDLVLELCSGGELWSRIQVNHYTEQEAAKLVREILRTLAQCHARGIIMRDVKPSNFLFLSEHPDAPLKAIDFGMATYCAAGQKLSDKAGSPIYLAPEVLRQSYDQRADIWGAGVIAYQLLTGRLPFSGEEGQEVSDRYMAKQMCPTRDTNRATLYSELDFERPPWDTSSADARELVQSLLQRDPKQRPSAGDALHHRWLNPAEDDSSDRTLSGSIVQRLQRFGTYGRLKQAALRKVAHSIAADDAALMDLQKAFAQMDPEGTGTIRYASVSQALQEFDLSEPERDQLMADLVDNMDTAGQIKYDEWLAAMLDWKSVQDSSEWHDWIELAFKAFDIDGSGSIGSEDLQALLCGGQCMVPDEVDAAIREADLDGDGVINLQEFEEFLTSNANDALDLFETRLKH</sequence>
<dbReference type="PROSITE" id="PS00018">
    <property type="entry name" value="EF_HAND_1"/>
    <property type="match status" value="1"/>
</dbReference>
<feature type="domain" description="EF-hand" evidence="10">
    <location>
        <begin position="386"/>
        <end position="421"/>
    </location>
</feature>
<dbReference type="InterPro" id="IPR017441">
    <property type="entry name" value="Protein_kinase_ATP_BS"/>
</dbReference>
<dbReference type="Gene3D" id="3.30.200.20">
    <property type="entry name" value="Phosphorylase Kinase, domain 1"/>
    <property type="match status" value="1"/>
</dbReference>
<evidence type="ECO:0000259" key="9">
    <source>
        <dbReference type="PROSITE" id="PS50011"/>
    </source>
</evidence>
<dbReference type="InterPro" id="IPR011009">
    <property type="entry name" value="Kinase-like_dom_sf"/>
</dbReference>
<keyword evidence="3 7" id="KW-0547">Nucleotide-binding</keyword>
<dbReference type="CDD" id="cd00051">
    <property type="entry name" value="EFh"/>
    <property type="match status" value="1"/>
</dbReference>
<dbReference type="PANTHER" id="PTHR24349">
    <property type="entry name" value="SERINE/THREONINE-PROTEIN KINASE"/>
    <property type="match status" value="1"/>
</dbReference>
<dbReference type="Pfam" id="PF00069">
    <property type="entry name" value="Pkinase"/>
    <property type="match status" value="1"/>
</dbReference>
<dbReference type="InterPro" id="IPR000719">
    <property type="entry name" value="Prot_kinase_dom"/>
</dbReference>
<accession>A0AAW1TL12</accession>
<dbReference type="GO" id="GO:0004674">
    <property type="term" value="F:protein serine/threonine kinase activity"/>
    <property type="evidence" value="ECO:0007669"/>
    <property type="project" value="UniProtKB-KW"/>
</dbReference>
<feature type="domain" description="Protein kinase" evidence="9">
    <location>
        <begin position="64"/>
        <end position="340"/>
    </location>
</feature>
<evidence type="ECO:0000256" key="2">
    <source>
        <dbReference type="ARBA" id="ARBA00022679"/>
    </source>
</evidence>
<evidence type="ECO:0000256" key="7">
    <source>
        <dbReference type="PROSITE-ProRule" id="PRU10141"/>
    </source>
</evidence>
<dbReference type="SMART" id="SM00220">
    <property type="entry name" value="S_TKc"/>
    <property type="match status" value="1"/>
</dbReference>
<dbReference type="SUPFAM" id="SSF56112">
    <property type="entry name" value="Protein kinase-like (PK-like)"/>
    <property type="match status" value="1"/>
</dbReference>
<keyword evidence="1" id="KW-0723">Serine/threonine-protein kinase</keyword>
<keyword evidence="4" id="KW-0418">Kinase</keyword>
<comment type="caution">
    <text evidence="11">The sequence shown here is derived from an EMBL/GenBank/DDBJ whole genome shotgun (WGS) entry which is preliminary data.</text>
</comment>
<evidence type="ECO:0000256" key="6">
    <source>
        <dbReference type="ARBA" id="ARBA00022840"/>
    </source>
</evidence>
<dbReference type="PROSITE" id="PS50222">
    <property type="entry name" value="EF_HAND_2"/>
    <property type="match status" value="2"/>
</dbReference>
<feature type="binding site" evidence="7">
    <location>
        <position position="93"/>
    </location>
    <ligand>
        <name>ATP</name>
        <dbReference type="ChEBI" id="CHEBI:30616"/>
    </ligand>
</feature>
<keyword evidence="6 7" id="KW-0067">ATP-binding</keyword>
<dbReference type="FunFam" id="1.10.238.10:FF:000001">
    <property type="entry name" value="Calmodulin 1"/>
    <property type="match status" value="1"/>
</dbReference>